<evidence type="ECO:0000313" key="3">
    <source>
        <dbReference type="EMBL" id="GMR54324.1"/>
    </source>
</evidence>
<evidence type="ECO:0000256" key="2">
    <source>
        <dbReference type="SAM" id="SignalP"/>
    </source>
</evidence>
<dbReference type="Pfam" id="PF05753">
    <property type="entry name" value="TRAP_beta"/>
    <property type="match status" value="1"/>
</dbReference>
<dbReference type="EMBL" id="BTRK01000005">
    <property type="protein sequence ID" value="GMR54324.1"/>
    <property type="molecule type" value="Genomic_DNA"/>
</dbReference>
<keyword evidence="1" id="KW-1133">Transmembrane helix</keyword>
<reference evidence="4" key="1">
    <citation type="submission" date="2022-10" db="EMBL/GenBank/DDBJ databases">
        <title>Genome assembly of Pristionchus species.</title>
        <authorList>
            <person name="Yoshida K."/>
            <person name="Sommer R.J."/>
        </authorList>
    </citation>
    <scope>NUCLEOTIDE SEQUENCE [LARGE SCALE GENOMIC DNA]</scope>
    <source>
        <strain evidence="4">RS5460</strain>
    </source>
</reference>
<keyword evidence="4" id="KW-1185">Reference proteome</keyword>
<keyword evidence="2" id="KW-0732">Signal</keyword>
<name>A0AAN5D2B2_9BILA</name>
<gene>
    <name evidence="3" type="ORF">PMAYCL1PPCAC_24519</name>
</gene>
<feature type="non-terminal residue" evidence="3">
    <location>
        <position position="1"/>
    </location>
</feature>
<keyword evidence="1" id="KW-0472">Membrane</keyword>
<feature type="signal peptide" evidence="2">
    <location>
        <begin position="1"/>
        <end position="17"/>
    </location>
</feature>
<comment type="caution">
    <text evidence="3">The sequence shown here is derived from an EMBL/GenBank/DDBJ whole genome shotgun (WGS) entry which is preliminary data.</text>
</comment>
<dbReference type="AlphaFoldDB" id="A0AAN5D2B2"/>
<sequence>LTIRMLLLSALFVSSLAASEDAWLLASKSPQSQYGVEGMDYVVQYGLYNVGGKPATKVTLDDRQSYPKEYFDVVQGMLQTAVERLNPGENITHTVVLSPKLSGVFNETAAHISYRPDVHSNQLRSGLTTVAPKMYVYTKADYERRFGSNLERFLAFFVFMSPMTLYSLYAYVSSANK</sequence>
<feature type="transmembrane region" description="Helical" evidence="1">
    <location>
        <begin position="153"/>
        <end position="172"/>
    </location>
</feature>
<feature type="chain" id="PRO_5042810770" description="Translocon-associated protein subunit beta" evidence="2">
    <location>
        <begin position="18"/>
        <end position="177"/>
    </location>
</feature>
<feature type="non-terminal residue" evidence="3">
    <location>
        <position position="177"/>
    </location>
</feature>
<dbReference type="GO" id="GO:0005783">
    <property type="term" value="C:endoplasmic reticulum"/>
    <property type="evidence" value="ECO:0007669"/>
    <property type="project" value="TreeGrafter"/>
</dbReference>
<evidence type="ECO:0000256" key="1">
    <source>
        <dbReference type="SAM" id="Phobius"/>
    </source>
</evidence>
<accession>A0AAN5D2B2</accession>
<evidence type="ECO:0008006" key="5">
    <source>
        <dbReference type="Google" id="ProtNLM"/>
    </source>
</evidence>
<dbReference type="Proteomes" id="UP001328107">
    <property type="component" value="Unassembled WGS sequence"/>
</dbReference>
<dbReference type="PANTHER" id="PTHR12861">
    <property type="entry name" value="TRANSLOCON-ASSOCIATED PROTEIN, BETA SUBUNIT PRECURSOR TRAP-BETA SIGNAL SEQUENCE RECEPTOR BETA SUBUNIT"/>
    <property type="match status" value="1"/>
</dbReference>
<evidence type="ECO:0000313" key="4">
    <source>
        <dbReference type="Proteomes" id="UP001328107"/>
    </source>
</evidence>
<keyword evidence="1" id="KW-0812">Transmembrane</keyword>
<dbReference type="PANTHER" id="PTHR12861:SF3">
    <property type="entry name" value="TRANSLOCON-ASSOCIATED PROTEIN SUBUNIT BETA"/>
    <property type="match status" value="1"/>
</dbReference>
<organism evidence="3 4">
    <name type="scientific">Pristionchus mayeri</name>
    <dbReference type="NCBI Taxonomy" id="1317129"/>
    <lineage>
        <taxon>Eukaryota</taxon>
        <taxon>Metazoa</taxon>
        <taxon>Ecdysozoa</taxon>
        <taxon>Nematoda</taxon>
        <taxon>Chromadorea</taxon>
        <taxon>Rhabditida</taxon>
        <taxon>Rhabditina</taxon>
        <taxon>Diplogasteromorpha</taxon>
        <taxon>Diplogasteroidea</taxon>
        <taxon>Neodiplogasteridae</taxon>
        <taxon>Pristionchus</taxon>
    </lineage>
</organism>
<proteinExistence type="predicted"/>
<protein>
    <recommendedName>
        <fullName evidence="5">Translocon-associated protein subunit beta</fullName>
    </recommendedName>
</protein>